<keyword evidence="1" id="KW-0479">Metal-binding</keyword>
<dbReference type="SUPFAM" id="SSF55874">
    <property type="entry name" value="ATPase domain of HSP90 chaperone/DNA topoisomerase II/histidine kinase"/>
    <property type="match status" value="1"/>
</dbReference>
<dbReference type="AlphaFoldDB" id="Q027W8"/>
<keyword evidence="3" id="KW-0862">Zinc</keyword>
<evidence type="ECO:0000256" key="2">
    <source>
        <dbReference type="ARBA" id="ARBA00022771"/>
    </source>
</evidence>
<dbReference type="STRING" id="234267.Acid_1699"/>
<evidence type="ECO:0000259" key="4">
    <source>
        <dbReference type="PROSITE" id="PS50199"/>
    </source>
</evidence>
<dbReference type="PROSITE" id="PS01358">
    <property type="entry name" value="ZF_RANBP2_1"/>
    <property type="match status" value="1"/>
</dbReference>
<name>Q027W8_SOLUE</name>
<dbReference type="Pfam" id="PF13589">
    <property type="entry name" value="HATPase_c_3"/>
    <property type="match status" value="1"/>
</dbReference>
<gene>
    <name evidence="5" type="ordered locus">Acid_1699</name>
</gene>
<accession>Q027W8</accession>
<feature type="domain" description="RanBP2-type" evidence="4">
    <location>
        <begin position="506"/>
        <end position="535"/>
    </location>
</feature>
<keyword evidence="2" id="KW-0863">Zinc-finger</keyword>
<evidence type="ECO:0000256" key="1">
    <source>
        <dbReference type="ARBA" id="ARBA00022723"/>
    </source>
</evidence>
<dbReference type="eggNOG" id="COG1595">
    <property type="taxonomic scope" value="Bacteria"/>
</dbReference>
<dbReference type="InterPro" id="IPR036890">
    <property type="entry name" value="HATPase_C_sf"/>
</dbReference>
<organism evidence="5">
    <name type="scientific">Solibacter usitatus (strain Ellin6076)</name>
    <dbReference type="NCBI Taxonomy" id="234267"/>
    <lineage>
        <taxon>Bacteria</taxon>
        <taxon>Pseudomonadati</taxon>
        <taxon>Acidobacteriota</taxon>
        <taxon>Terriglobia</taxon>
        <taxon>Bryobacterales</taxon>
        <taxon>Solibacteraceae</taxon>
        <taxon>Candidatus Solibacter</taxon>
    </lineage>
</organism>
<reference evidence="5" key="1">
    <citation type="submission" date="2006-10" db="EMBL/GenBank/DDBJ databases">
        <title>Complete sequence of Solibacter usitatus Ellin6076.</title>
        <authorList>
            <consortium name="US DOE Joint Genome Institute"/>
            <person name="Copeland A."/>
            <person name="Lucas S."/>
            <person name="Lapidus A."/>
            <person name="Barry K."/>
            <person name="Detter J.C."/>
            <person name="Glavina del Rio T."/>
            <person name="Hammon N."/>
            <person name="Israni S."/>
            <person name="Dalin E."/>
            <person name="Tice H."/>
            <person name="Pitluck S."/>
            <person name="Thompson L.S."/>
            <person name="Brettin T."/>
            <person name="Bruce D."/>
            <person name="Han C."/>
            <person name="Tapia R."/>
            <person name="Gilna P."/>
            <person name="Schmutz J."/>
            <person name="Larimer F."/>
            <person name="Land M."/>
            <person name="Hauser L."/>
            <person name="Kyrpides N."/>
            <person name="Mikhailova N."/>
            <person name="Janssen P.H."/>
            <person name="Kuske C.R."/>
            <person name="Richardson P."/>
        </authorList>
    </citation>
    <scope>NUCLEOTIDE SEQUENCE</scope>
    <source>
        <strain evidence="5">Ellin6076</strain>
    </source>
</reference>
<proteinExistence type="predicted"/>
<dbReference type="InterPro" id="IPR001876">
    <property type="entry name" value="Znf_RanBP2"/>
</dbReference>
<dbReference type="PROSITE" id="PS50199">
    <property type="entry name" value="ZF_RANBP2_2"/>
    <property type="match status" value="1"/>
</dbReference>
<protein>
    <submittedName>
        <fullName evidence="5">Zinc finger, RanBP2-type</fullName>
    </submittedName>
</protein>
<dbReference type="HOGENOM" id="CLU_358536_0_0_0"/>
<sequence length="825" mass="93037">MRPLDALCELIDNSIDSFASDGFQQKGSENNTVTVYLPKAAEVSRGRGSIAVLDNGPGLTLEEAQNALRAGFSSNNPFDRLGLFGMGFNISTGKLARKTVLKTAKQGSAQMLTVEIDLEEMVQKRTYDVPVRIVPKDPPNFHGTLVEVKQWWPQGNPNAGFAEKLVRLGQSEIRDQLGRRYATLLRDGAVRIFVGDDMVDPFEHCVWSDRRFVTHRDFGNISAIMRFDKVLASQVRCARCFALVDESGCPQCGEKTALRTVQERIKGWTGIQRYDDANQYGIDLIRNGRAIRILEKEAFFSWTDARGRQIKDYPIDSPFGRIVGEVHLDHVPTDFLKQDFQRTSPEWTRAITFLRGESSLQPKVAAEAGEPKNESPVYALYQGYRRVRDVGTRDVYMGYWEAGEDRPKRISREKETEYLEKFSRKEPGFYDDSEWWKLVEQADNKPATELTECPECGFQCLANAESCPGCDHVFLGKACINADCAANMARSAVVCPECGQSQDVRQQGRWRCSFCSRENPPSSQSCLNCSRPLGEVNPLNLEFLNQNSNKDDDLSIAAFSIPLPNDATCPPMDINAYTVKPGISLVRDGIALPAVVHRDQGLKVFIDPSHPLFSEYQVRPEHVISMEAARLLQDANARFMSGDKAHLWSLPALSWRISSNYWRDRLSINPDRTRKRAEEFFETLRETLPELMDGAADEFYRSLPAPDQGSLVRTIVQNGVDASQLPELIKSGKYLAFLEHRLVALVVEKFPERFFDGSFWTDSYQKIPVGDPATVGQIQAVVLARYRNLLDDVVGFLDTRQSDPGYVVRVERTLHLLFRNLRPGL</sequence>
<evidence type="ECO:0000256" key="3">
    <source>
        <dbReference type="ARBA" id="ARBA00022833"/>
    </source>
</evidence>
<dbReference type="eggNOG" id="COG0323">
    <property type="taxonomic scope" value="Bacteria"/>
</dbReference>
<dbReference type="KEGG" id="sus:Acid_1699"/>
<dbReference type="InParanoid" id="Q027W8"/>
<dbReference type="Gene3D" id="3.30.565.10">
    <property type="entry name" value="Histidine kinase-like ATPase, C-terminal domain"/>
    <property type="match status" value="1"/>
</dbReference>
<dbReference type="GO" id="GO:0008270">
    <property type="term" value="F:zinc ion binding"/>
    <property type="evidence" value="ECO:0007669"/>
    <property type="project" value="UniProtKB-KW"/>
</dbReference>
<dbReference type="OrthoDB" id="9816482at2"/>
<dbReference type="SMART" id="SM00547">
    <property type="entry name" value="ZnF_RBZ"/>
    <property type="match status" value="2"/>
</dbReference>
<dbReference type="EMBL" id="CP000473">
    <property type="protein sequence ID" value="ABJ82689.1"/>
    <property type="molecule type" value="Genomic_DNA"/>
</dbReference>
<evidence type="ECO:0000313" key="5">
    <source>
        <dbReference type="EMBL" id="ABJ82689.1"/>
    </source>
</evidence>